<dbReference type="GO" id="GO:0016020">
    <property type="term" value="C:membrane"/>
    <property type="evidence" value="ECO:0007669"/>
    <property type="project" value="TreeGrafter"/>
</dbReference>
<dbReference type="GO" id="GO:0046464">
    <property type="term" value="P:acylglycerol catabolic process"/>
    <property type="evidence" value="ECO:0007669"/>
    <property type="project" value="TreeGrafter"/>
</dbReference>
<evidence type="ECO:0000313" key="3">
    <source>
        <dbReference type="Proteomes" id="UP000054804"/>
    </source>
</evidence>
<dbReference type="InterPro" id="IPR050266">
    <property type="entry name" value="AB_hydrolase_sf"/>
</dbReference>
<proteinExistence type="predicted"/>
<dbReference type="EMBL" id="LOCL01000045">
    <property type="protein sequence ID" value="KUF15426.1"/>
    <property type="molecule type" value="Genomic_DNA"/>
</dbReference>
<comment type="caution">
    <text evidence="2">The sequence shown here is derived from an EMBL/GenBank/DDBJ whole genome shotgun (WGS) entry which is preliminary data.</text>
</comment>
<reference evidence="2 3" key="1">
    <citation type="submission" date="2015-12" db="EMBL/GenBank/DDBJ databases">
        <title>Draft genome sequence of Streptomyces silvensis ATCC 53525, a producer of novel hormone antagonists.</title>
        <authorList>
            <person name="Johnston C.W."/>
            <person name="Li Y."/>
            <person name="Magarvey N.A."/>
        </authorList>
    </citation>
    <scope>NUCLEOTIDE SEQUENCE [LARGE SCALE GENOMIC DNA]</scope>
    <source>
        <strain evidence="2 3">ATCC 53525</strain>
    </source>
</reference>
<dbReference type="STRING" id="1765722.AT728_29490"/>
<protein>
    <recommendedName>
        <fullName evidence="1">AB hydrolase-1 domain-containing protein</fullName>
    </recommendedName>
</protein>
<evidence type="ECO:0000313" key="2">
    <source>
        <dbReference type="EMBL" id="KUF15426.1"/>
    </source>
</evidence>
<feature type="domain" description="AB hydrolase-1" evidence="1">
    <location>
        <begin position="23"/>
        <end position="269"/>
    </location>
</feature>
<keyword evidence="3" id="KW-1185">Reference proteome</keyword>
<name>A0A0W7WXZ3_9ACTN</name>
<dbReference type="InterPro" id="IPR029058">
    <property type="entry name" value="AB_hydrolase_fold"/>
</dbReference>
<dbReference type="PANTHER" id="PTHR43798:SF5">
    <property type="entry name" value="MONOACYLGLYCEROL LIPASE ABHD6"/>
    <property type="match status" value="1"/>
</dbReference>
<dbReference type="Pfam" id="PF12697">
    <property type="entry name" value="Abhydrolase_6"/>
    <property type="match status" value="1"/>
</dbReference>
<dbReference type="GO" id="GO:0047372">
    <property type="term" value="F:monoacylglycerol lipase activity"/>
    <property type="evidence" value="ECO:0007669"/>
    <property type="project" value="TreeGrafter"/>
</dbReference>
<dbReference type="PROSITE" id="PS51257">
    <property type="entry name" value="PROKAR_LIPOPROTEIN"/>
    <property type="match status" value="1"/>
</dbReference>
<dbReference type="AlphaFoldDB" id="A0A0W7WXZ3"/>
<dbReference type="Proteomes" id="UP000054804">
    <property type="component" value="Unassembled WGS sequence"/>
</dbReference>
<dbReference type="InterPro" id="IPR000073">
    <property type="entry name" value="AB_hydrolase_1"/>
</dbReference>
<gene>
    <name evidence="2" type="ORF">AT728_29490</name>
</gene>
<organism evidence="2 3">
    <name type="scientific">Streptomyces silvensis</name>
    <dbReference type="NCBI Taxonomy" id="1765722"/>
    <lineage>
        <taxon>Bacteria</taxon>
        <taxon>Bacillati</taxon>
        <taxon>Actinomycetota</taxon>
        <taxon>Actinomycetes</taxon>
        <taxon>Kitasatosporales</taxon>
        <taxon>Streptomycetaceae</taxon>
        <taxon>Streptomyces</taxon>
    </lineage>
</organism>
<dbReference type="SUPFAM" id="SSF53474">
    <property type="entry name" value="alpha/beta-Hydrolases"/>
    <property type="match status" value="1"/>
</dbReference>
<evidence type="ECO:0000259" key="1">
    <source>
        <dbReference type="Pfam" id="PF12697"/>
    </source>
</evidence>
<sequence length="275" mass="28587">MRRVDIGGVPHHVRVSGGGPVCVLSAGLGLACREWDPVVALLARSRTVVRFDRPGLGRSGPARRAPTLVGEAERIGRVLDALGFGGEAVTVVGHSLAGLHAEAFARLCPGRTAGLVLVDSSVEEGARGVPLRGVRLAFARGAGVALGALGVPRAVGPLARRLAGARSATPPARELCALYGSRRVWGAALTEYVTYGDMAHELALLRRGGAPLPGGAPVTVLAATPRPTPAHDPWTHRQQSLATALGADFRVLTPAGHLLMRDRPHEVTEAILKAH</sequence>
<dbReference type="Gene3D" id="3.40.50.1820">
    <property type="entry name" value="alpha/beta hydrolase"/>
    <property type="match status" value="1"/>
</dbReference>
<dbReference type="OrthoDB" id="7185741at2"/>
<dbReference type="PANTHER" id="PTHR43798">
    <property type="entry name" value="MONOACYLGLYCEROL LIPASE"/>
    <property type="match status" value="1"/>
</dbReference>
<accession>A0A0W7WXZ3</accession>
<dbReference type="RefSeq" id="WP_058850521.1">
    <property type="nucleotide sequence ID" value="NZ_LOCL01000045.1"/>
</dbReference>